<evidence type="ECO:0000313" key="3">
    <source>
        <dbReference type="Proteomes" id="UP000761423"/>
    </source>
</evidence>
<protein>
    <submittedName>
        <fullName evidence="2">Uncharacterized protein</fullName>
    </submittedName>
</protein>
<evidence type="ECO:0000313" key="2">
    <source>
        <dbReference type="EMBL" id="NHM03745.1"/>
    </source>
</evidence>
<reference evidence="2 3" key="1">
    <citation type="submission" date="2020-02" db="EMBL/GenBank/DDBJ databases">
        <authorList>
            <person name="Chen W.-M."/>
        </authorList>
    </citation>
    <scope>NUCLEOTIDE SEQUENCE [LARGE SCALE GENOMIC DNA]</scope>
    <source>
        <strain evidence="2 3">TWA-26</strain>
    </source>
</reference>
<dbReference type="EMBL" id="JAAJBV010000002">
    <property type="protein sequence ID" value="NHM03745.1"/>
    <property type="molecule type" value="Genomic_DNA"/>
</dbReference>
<feature type="signal peptide" evidence="1">
    <location>
        <begin position="1"/>
        <end position="17"/>
    </location>
</feature>
<evidence type="ECO:0000256" key="1">
    <source>
        <dbReference type="SAM" id="SignalP"/>
    </source>
</evidence>
<name>A0ABX0IEF1_9FLAO</name>
<dbReference type="RefSeq" id="WP_166235757.1">
    <property type="nucleotide sequence ID" value="NZ_JAAJBV010000002.1"/>
</dbReference>
<comment type="caution">
    <text evidence="2">The sequence shown here is derived from an EMBL/GenBank/DDBJ whole genome shotgun (WGS) entry which is preliminary data.</text>
</comment>
<dbReference type="Proteomes" id="UP000761423">
    <property type="component" value="Unassembled WGS sequence"/>
</dbReference>
<gene>
    <name evidence="2" type="ORF">G4L40_03380</name>
</gene>
<keyword evidence="1" id="KW-0732">Signal</keyword>
<sequence>MKNILALLLFIPVLATAQTKDCVYDIEEKTDSTSLKVLPNVLIDEKIFGNTNEYLFFNLINNDGAPMLGLQLLQKSKDFIPTKCINSTSKVILQLKNGKIVTLIANDEESCSVLNYDEKEKNNIRILTAYFYFTKTNYEELKNSSIMLMRVQYAGDSKDYVLKSELTSETLNTKSNPETYFMDFIKCVE</sequence>
<keyword evidence="3" id="KW-1185">Reference proteome</keyword>
<accession>A0ABX0IEF1</accession>
<proteinExistence type="predicted"/>
<organism evidence="2 3">
    <name type="scientific">Flavobacterium celericrescens</name>
    <dbReference type="NCBI Taxonomy" id="2709780"/>
    <lineage>
        <taxon>Bacteria</taxon>
        <taxon>Pseudomonadati</taxon>
        <taxon>Bacteroidota</taxon>
        <taxon>Flavobacteriia</taxon>
        <taxon>Flavobacteriales</taxon>
        <taxon>Flavobacteriaceae</taxon>
        <taxon>Flavobacterium</taxon>
    </lineage>
</organism>
<feature type="chain" id="PRO_5046599839" evidence="1">
    <location>
        <begin position="18"/>
        <end position="189"/>
    </location>
</feature>